<sequence>MVADLVMRGGAVPIRVRDHDGEGPPVLLLHGAGGDLTAWDAFAPLLTHAHRVVAMDLRGHGESGDGPWTWDAVLDDIAAAVDGLGLENPRVVGHSLGGMLAGMWGRRRPGCPAVVSLDGHRSSATEPRHYLGLPEEKVHQQLERLNSLFSARLSSLRRPGPEVASALREAPEFADCLPVFEQVGCPFLVVLAGREVPGLPAEFAELMAGYRAGLRRDLAALGERRPNVRVTEVEASHGMVVERPEAVAELVLDFLAASALAR</sequence>
<gene>
    <name evidence="2" type="ORF">GCM10009533_17480</name>
</gene>
<name>A0ABN1CGR4_SACER</name>
<organism evidence="2 3">
    <name type="scientific">Saccharopolyspora erythraea</name>
    <name type="common">Streptomyces erythraeus</name>
    <dbReference type="NCBI Taxonomy" id="1836"/>
    <lineage>
        <taxon>Bacteria</taxon>
        <taxon>Bacillati</taxon>
        <taxon>Actinomycetota</taxon>
        <taxon>Actinomycetes</taxon>
        <taxon>Pseudonocardiales</taxon>
        <taxon>Pseudonocardiaceae</taxon>
        <taxon>Saccharopolyspora</taxon>
    </lineage>
</organism>
<evidence type="ECO:0000313" key="3">
    <source>
        <dbReference type="Proteomes" id="UP001500729"/>
    </source>
</evidence>
<comment type="caution">
    <text evidence="2">The sequence shown here is derived from an EMBL/GenBank/DDBJ whole genome shotgun (WGS) entry which is preliminary data.</text>
</comment>
<protein>
    <recommendedName>
        <fullName evidence="1">AB hydrolase-1 domain-containing protein</fullName>
    </recommendedName>
</protein>
<dbReference type="SUPFAM" id="SSF53474">
    <property type="entry name" value="alpha/beta-Hydrolases"/>
    <property type="match status" value="1"/>
</dbReference>
<evidence type="ECO:0000259" key="1">
    <source>
        <dbReference type="Pfam" id="PF12697"/>
    </source>
</evidence>
<dbReference type="Gene3D" id="3.40.50.1820">
    <property type="entry name" value="alpha/beta hydrolase"/>
    <property type="match status" value="1"/>
</dbReference>
<feature type="domain" description="AB hydrolase-1" evidence="1">
    <location>
        <begin position="26"/>
        <end position="249"/>
    </location>
</feature>
<dbReference type="InterPro" id="IPR029058">
    <property type="entry name" value="AB_hydrolase_fold"/>
</dbReference>
<dbReference type="InterPro" id="IPR000073">
    <property type="entry name" value="AB_hydrolase_1"/>
</dbReference>
<dbReference type="RefSeq" id="WP_009942590.1">
    <property type="nucleotide sequence ID" value="NZ_BAAAGS010000008.1"/>
</dbReference>
<keyword evidence="3" id="KW-1185">Reference proteome</keyword>
<dbReference type="PANTHER" id="PTHR43798">
    <property type="entry name" value="MONOACYLGLYCEROL LIPASE"/>
    <property type="match status" value="1"/>
</dbReference>
<accession>A0ABN1CGR4</accession>
<reference evidence="2 3" key="1">
    <citation type="journal article" date="2019" name="Int. J. Syst. Evol. Microbiol.">
        <title>The Global Catalogue of Microorganisms (GCM) 10K type strain sequencing project: providing services to taxonomists for standard genome sequencing and annotation.</title>
        <authorList>
            <consortium name="The Broad Institute Genomics Platform"/>
            <consortium name="The Broad Institute Genome Sequencing Center for Infectious Disease"/>
            <person name="Wu L."/>
            <person name="Ma J."/>
        </authorList>
    </citation>
    <scope>NUCLEOTIDE SEQUENCE [LARGE SCALE GENOMIC DNA]</scope>
    <source>
        <strain evidence="2 3">JCM 10303</strain>
    </source>
</reference>
<dbReference type="Proteomes" id="UP001500729">
    <property type="component" value="Unassembled WGS sequence"/>
</dbReference>
<evidence type="ECO:0000313" key="2">
    <source>
        <dbReference type="EMBL" id="GAA0518845.1"/>
    </source>
</evidence>
<dbReference type="EMBL" id="BAAAGS010000008">
    <property type="protein sequence ID" value="GAA0518845.1"/>
    <property type="molecule type" value="Genomic_DNA"/>
</dbReference>
<proteinExistence type="predicted"/>
<dbReference type="InterPro" id="IPR050266">
    <property type="entry name" value="AB_hydrolase_sf"/>
</dbReference>
<dbReference type="Pfam" id="PF12697">
    <property type="entry name" value="Abhydrolase_6"/>
    <property type="match status" value="1"/>
</dbReference>